<dbReference type="PANTHER" id="PTHR42866:SF2">
    <property type="entry name" value="3-DEOXY-MANNO-OCTULOSONATE CYTIDYLYLTRANSFERASE, MITOCHONDRIAL"/>
    <property type="match status" value="1"/>
</dbReference>
<sequence length="136" mass="14702">MAICAPSADSSSAGSKSGWIVHGRSPHGLGLRWFSRKSRSKVIRIIPVWFASSQFEGKPLVLILGKLMIQRAKLASTLDHVVFAPLVPMIGYREVLALSGYVLSNVAFVLAAVFLYSSLGDASVCDRTVYNPVPLI</sequence>
<dbReference type="GO" id="GO:0008690">
    <property type="term" value="F:3-deoxy-manno-octulosonate cytidylyltransferase activity"/>
    <property type="evidence" value="ECO:0007669"/>
    <property type="project" value="TreeGrafter"/>
</dbReference>
<dbReference type="GO" id="GO:0005829">
    <property type="term" value="C:cytosol"/>
    <property type="evidence" value="ECO:0007669"/>
    <property type="project" value="TreeGrafter"/>
</dbReference>
<keyword evidence="1" id="KW-0812">Transmembrane</keyword>
<gene>
    <name evidence="2" type="ORF">A4U43_UnF3820</name>
</gene>
<proteinExistence type="predicted"/>
<reference evidence="3" key="1">
    <citation type="journal article" date="2017" name="Nat. Commun.">
        <title>The asparagus genome sheds light on the origin and evolution of a young Y chromosome.</title>
        <authorList>
            <person name="Harkess A."/>
            <person name="Zhou J."/>
            <person name="Xu C."/>
            <person name="Bowers J.E."/>
            <person name="Van der Hulst R."/>
            <person name="Ayyampalayam S."/>
            <person name="Mercati F."/>
            <person name="Riccardi P."/>
            <person name="McKain M.R."/>
            <person name="Kakrana A."/>
            <person name="Tang H."/>
            <person name="Ray J."/>
            <person name="Groenendijk J."/>
            <person name="Arikit S."/>
            <person name="Mathioni S.M."/>
            <person name="Nakano M."/>
            <person name="Shan H."/>
            <person name="Telgmann-Rauber A."/>
            <person name="Kanno A."/>
            <person name="Yue Z."/>
            <person name="Chen H."/>
            <person name="Li W."/>
            <person name="Chen Y."/>
            <person name="Xu X."/>
            <person name="Zhang Y."/>
            <person name="Luo S."/>
            <person name="Chen H."/>
            <person name="Gao J."/>
            <person name="Mao Z."/>
            <person name="Pires J.C."/>
            <person name="Luo M."/>
            <person name="Kudrna D."/>
            <person name="Wing R.A."/>
            <person name="Meyers B.C."/>
            <person name="Yi K."/>
            <person name="Kong H."/>
            <person name="Lavrijsen P."/>
            <person name="Sunseri F."/>
            <person name="Falavigna A."/>
            <person name="Ye Y."/>
            <person name="Leebens-Mack J.H."/>
            <person name="Chen G."/>
        </authorList>
    </citation>
    <scope>NUCLEOTIDE SEQUENCE [LARGE SCALE GENOMIC DNA]</scope>
    <source>
        <strain evidence="3">cv. DH0086</strain>
    </source>
</reference>
<keyword evidence="1" id="KW-0472">Membrane</keyword>
<organism evidence="2 3">
    <name type="scientific">Asparagus officinalis</name>
    <name type="common">Garden asparagus</name>
    <dbReference type="NCBI Taxonomy" id="4686"/>
    <lineage>
        <taxon>Eukaryota</taxon>
        <taxon>Viridiplantae</taxon>
        <taxon>Streptophyta</taxon>
        <taxon>Embryophyta</taxon>
        <taxon>Tracheophyta</taxon>
        <taxon>Spermatophyta</taxon>
        <taxon>Magnoliopsida</taxon>
        <taxon>Liliopsida</taxon>
        <taxon>Asparagales</taxon>
        <taxon>Asparagaceae</taxon>
        <taxon>Asparagoideae</taxon>
        <taxon>Asparagus</taxon>
    </lineage>
</organism>
<feature type="transmembrane region" description="Helical" evidence="1">
    <location>
        <begin position="95"/>
        <end position="116"/>
    </location>
</feature>
<accession>A0A1R3L6Z9</accession>
<dbReference type="PANTHER" id="PTHR42866">
    <property type="entry name" value="3-DEOXY-MANNO-OCTULOSONATE CYTIDYLYLTRANSFERASE"/>
    <property type="match status" value="1"/>
</dbReference>
<dbReference type="Gramene" id="ONK55398">
    <property type="protein sequence ID" value="ONK55398"/>
    <property type="gene ID" value="A4U43_UnF3820"/>
</dbReference>
<dbReference type="EMBL" id="KV863486">
    <property type="protein sequence ID" value="ONK55398.1"/>
    <property type="molecule type" value="Genomic_DNA"/>
</dbReference>
<dbReference type="Proteomes" id="UP000243459">
    <property type="component" value="Unassembled WGS sequence"/>
</dbReference>
<evidence type="ECO:0000313" key="3">
    <source>
        <dbReference type="Proteomes" id="UP000243459"/>
    </source>
</evidence>
<keyword evidence="1" id="KW-1133">Transmembrane helix</keyword>
<protein>
    <submittedName>
        <fullName evidence="2">Uncharacterized protein</fullName>
    </submittedName>
</protein>
<evidence type="ECO:0000256" key="1">
    <source>
        <dbReference type="SAM" id="Phobius"/>
    </source>
</evidence>
<name>A0A1R3L6Z9_ASPOF</name>
<evidence type="ECO:0000313" key="2">
    <source>
        <dbReference type="EMBL" id="ONK55398.1"/>
    </source>
</evidence>
<dbReference type="AlphaFoldDB" id="A0A1R3L6Z9"/>
<keyword evidence="3" id="KW-1185">Reference proteome</keyword>